<organism evidence="1">
    <name type="scientific">marine sediment metagenome</name>
    <dbReference type="NCBI Taxonomy" id="412755"/>
    <lineage>
        <taxon>unclassified sequences</taxon>
        <taxon>metagenomes</taxon>
        <taxon>ecological metagenomes</taxon>
    </lineage>
</organism>
<reference evidence="1" key="1">
    <citation type="journal article" date="2015" name="Nature">
        <title>Complex archaea that bridge the gap between prokaryotes and eukaryotes.</title>
        <authorList>
            <person name="Spang A."/>
            <person name="Saw J.H."/>
            <person name="Jorgensen S.L."/>
            <person name="Zaremba-Niedzwiedzka K."/>
            <person name="Martijn J."/>
            <person name="Lind A.E."/>
            <person name="van Eijk R."/>
            <person name="Schleper C."/>
            <person name="Guy L."/>
            <person name="Ettema T.J."/>
        </authorList>
    </citation>
    <scope>NUCLEOTIDE SEQUENCE</scope>
</reference>
<evidence type="ECO:0000313" key="1">
    <source>
        <dbReference type="EMBL" id="KKN65988.1"/>
    </source>
</evidence>
<name>A0A0F9VJH9_9ZZZZ</name>
<sequence>MAVKAVIKDNVLTVTVPVDSHVSKSTKSIIVATSGGNRATTAQHKGQPVVVGLNAYIPNPDYVAPAKD</sequence>
<accession>A0A0F9VJH9</accession>
<dbReference type="AlphaFoldDB" id="A0A0F9VJH9"/>
<protein>
    <submittedName>
        <fullName evidence="1">Uncharacterized protein</fullName>
    </submittedName>
</protein>
<dbReference type="EMBL" id="LAZR01000512">
    <property type="protein sequence ID" value="KKN65988.1"/>
    <property type="molecule type" value="Genomic_DNA"/>
</dbReference>
<comment type="caution">
    <text evidence="1">The sequence shown here is derived from an EMBL/GenBank/DDBJ whole genome shotgun (WGS) entry which is preliminary data.</text>
</comment>
<gene>
    <name evidence="1" type="ORF">LCGC14_0475800</name>
</gene>
<proteinExistence type="predicted"/>